<feature type="binding site" evidence="4">
    <location>
        <begin position="83"/>
        <end position="85"/>
    </location>
    <ligand>
        <name>acetyl-CoA</name>
        <dbReference type="ChEBI" id="CHEBI:57288"/>
    </ligand>
</feature>
<dbReference type="GO" id="GO:0030649">
    <property type="term" value="P:aminoglycoside antibiotic catabolic process"/>
    <property type="evidence" value="ECO:0007669"/>
    <property type="project" value="TreeGrafter"/>
</dbReference>
<accession>A0A8J3ETV1</accession>
<dbReference type="Pfam" id="PF17668">
    <property type="entry name" value="Acetyltransf_17"/>
    <property type="match status" value="1"/>
</dbReference>
<evidence type="ECO:0000256" key="1">
    <source>
        <dbReference type="ARBA" id="ARBA00009213"/>
    </source>
</evidence>
<dbReference type="Pfam" id="PF13527">
    <property type="entry name" value="Acetyltransf_9"/>
    <property type="match status" value="1"/>
</dbReference>
<dbReference type="Gene3D" id="3.40.630.30">
    <property type="match status" value="2"/>
</dbReference>
<dbReference type="InterPro" id="IPR016181">
    <property type="entry name" value="Acyl_CoA_acyltransferase"/>
</dbReference>
<dbReference type="InterPro" id="IPR022902">
    <property type="entry name" value="NAcTrfase_Eis"/>
</dbReference>
<reference evidence="6" key="1">
    <citation type="journal article" date="2014" name="Int. J. Syst. Evol. Microbiol.">
        <title>Complete genome sequence of Corynebacterium casei LMG S-19264T (=DSM 44701T), isolated from a smear-ripened cheese.</title>
        <authorList>
            <consortium name="US DOE Joint Genome Institute (JGI-PGF)"/>
            <person name="Walter F."/>
            <person name="Albersmeier A."/>
            <person name="Kalinowski J."/>
            <person name="Ruckert C."/>
        </authorList>
    </citation>
    <scope>NUCLEOTIDE SEQUENCE</scope>
    <source>
        <strain evidence="6">CGMCC 1.14988</strain>
    </source>
</reference>
<dbReference type="AlphaFoldDB" id="A0A8J3ETV1"/>
<keyword evidence="3 4" id="KW-0012">Acyltransferase</keyword>
<reference evidence="6" key="2">
    <citation type="submission" date="2020-09" db="EMBL/GenBank/DDBJ databases">
        <authorList>
            <person name="Sun Q."/>
            <person name="Zhou Y."/>
        </authorList>
    </citation>
    <scope>NUCLEOTIDE SEQUENCE</scope>
    <source>
        <strain evidence="6">CGMCC 1.14988</strain>
    </source>
</reference>
<dbReference type="NCBIfam" id="NF002367">
    <property type="entry name" value="PRK01346.1-4"/>
    <property type="match status" value="1"/>
</dbReference>
<dbReference type="InterPro" id="IPR036527">
    <property type="entry name" value="SCP2_sterol-bd_dom_sf"/>
</dbReference>
<dbReference type="PROSITE" id="PS51186">
    <property type="entry name" value="GNAT"/>
    <property type="match status" value="1"/>
</dbReference>
<dbReference type="GO" id="GO:0034069">
    <property type="term" value="F:aminoglycoside N-acetyltransferase activity"/>
    <property type="evidence" value="ECO:0007669"/>
    <property type="project" value="TreeGrafter"/>
</dbReference>
<dbReference type="InterPro" id="IPR041380">
    <property type="entry name" value="Acetyltransf_17"/>
</dbReference>
<evidence type="ECO:0000313" key="6">
    <source>
        <dbReference type="EMBL" id="GGI06346.1"/>
    </source>
</evidence>
<dbReference type="EMBL" id="BMHA01000006">
    <property type="protein sequence ID" value="GGI06346.1"/>
    <property type="molecule type" value="Genomic_DNA"/>
</dbReference>
<protein>
    <submittedName>
        <fullName evidence="6">UPF0256 protein</fullName>
    </submittedName>
</protein>
<dbReference type="OrthoDB" id="8399956at2"/>
<feature type="active site" description="Proton donor" evidence="4">
    <location>
        <position position="124"/>
    </location>
</feature>
<keyword evidence="7" id="KW-1185">Reference proteome</keyword>
<evidence type="ECO:0000256" key="2">
    <source>
        <dbReference type="ARBA" id="ARBA00022679"/>
    </source>
</evidence>
<comment type="caution">
    <text evidence="6">The sequence shown here is derived from an EMBL/GenBank/DDBJ whole genome shotgun (WGS) entry which is preliminary data.</text>
</comment>
<dbReference type="SUPFAM" id="SSF55718">
    <property type="entry name" value="SCP-like"/>
    <property type="match status" value="1"/>
</dbReference>
<dbReference type="Pfam" id="PF13530">
    <property type="entry name" value="SCP2_2"/>
    <property type="match status" value="1"/>
</dbReference>
<evidence type="ECO:0000256" key="3">
    <source>
        <dbReference type="ARBA" id="ARBA00023315"/>
    </source>
</evidence>
<feature type="binding site" evidence="4">
    <location>
        <begin position="91"/>
        <end position="96"/>
    </location>
    <ligand>
        <name>acetyl-CoA</name>
        <dbReference type="ChEBI" id="CHEBI:57288"/>
    </ligand>
</feature>
<name>A0A8J3ETV1_9ACTN</name>
<dbReference type="RefSeq" id="WP_130650570.1">
    <property type="nucleotide sequence ID" value="NZ_BMHA01000006.1"/>
</dbReference>
<sequence length="403" mass="44062">MATDVRIGRIDADTLPDFRRVFAQTFGHSMSEERLGQLRPWHERDRMVAAFAGDQVVGTSGAYTFELSLPGAEPVGCAGVTVVSVRADHRRRGVLTRMMRQLFEDADERGEPFAALWASEAPIYGRYGFGPAAPTITLEVPRAARLRTPVDVSEVELVDAATATDLLPTVYDAVRRHRPGMLGLGEGWWERLVDDDPGDRHGAGEKRFARLGDRAVAVYRLKGDWADGLPTGTVQLHDLYARDPQAAATMWQFVLDTDLATTISAHRWAVDEPLPLLLANEGLAKRQLEWPLMVALVDLPTALGARSYAVDDTLTLRVHDPFQARNDGTWRLAVTDGRATCESTDAHADLELSADVLAALSLGGQRATAYAAAGRLEVLTPGAAARLDRLVATDVAPWHHVMF</sequence>
<dbReference type="HAMAP" id="MF_01812">
    <property type="entry name" value="Eis"/>
    <property type="match status" value="1"/>
</dbReference>
<dbReference type="PANTHER" id="PTHR37817:SF1">
    <property type="entry name" value="N-ACETYLTRANSFERASE EIS"/>
    <property type="match status" value="1"/>
</dbReference>
<keyword evidence="2 4" id="KW-0808">Transferase</keyword>
<dbReference type="InterPro" id="IPR000182">
    <property type="entry name" value="GNAT_dom"/>
</dbReference>
<feature type="binding site" evidence="4">
    <location>
        <begin position="119"/>
        <end position="120"/>
    </location>
    <ligand>
        <name>acetyl-CoA</name>
        <dbReference type="ChEBI" id="CHEBI:57288"/>
    </ligand>
</feature>
<evidence type="ECO:0000313" key="7">
    <source>
        <dbReference type="Proteomes" id="UP000650511"/>
    </source>
</evidence>
<feature type="domain" description="N-acetyltransferase" evidence="5">
    <location>
        <begin position="5"/>
        <end position="151"/>
    </location>
</feature>
<gene>
    <name evidence="6" type="ORF">GCM10011354_18630</name>
</gene>
<dbReference type="SUPFAM" id="SSF55729">
    <property type="entry name" value="Acyl-CoA N-acyltransferases (Nat)"/>
    <property type="match status" value="1"/>
</dbReference>
<dbReference type="Gene3D" id="3.30.1050.10">
    <property type="entry name" value="SCP2 sterol-binding domain"/>
    <property type="match status" value="1"/>
</dbReference>
<evidence type="ECO:0000259" key="5">
    <source>
        <dbReference type="PROSITE" id="PS51186"/>
    </source>
</evidence>
<feature type="active site" description="Proton acceptor; via carboxylate" evidence="4">
    <location>
        <position position="403"/>
    </location>
</feature>
<organism evidence="6 7">
    <name type="scientific">Egicoccus halophilus</name>
    <dbReference type="NCBI Taxonomy" id="1670830"/>
    <lineage>
        <taxon>Bacteria</taxon>
        <taxon>Bacillati</taxon>
        <taxon>Actinomycetota</taxon>
        <taxon>Nitriliruptoria</taxon>
        <taxon>Egicoccales</taxon>
        <taxon>Egicoccaceae</taxon>
        <taxon>Egicoccus</taxon>
    </lineage>
</organism>
<dbReference type="PANTHER" id="PTHR37817">
    <property type="entry name" value="N-ACETYLTRANSFERASE EIS"/>
    <property type="match status" value="1"/>
</dbReference>
<proteinExistence type="inferred from homology"/>
<dbReference type="Proteomes" id="UP000650511">
    <property type="component" value="Unassembled WGS sequence"/>
</dbReference>
<comment type="subunit">
    <text evidence="4">Homohexamer; trimer of dimers.</text>
</comment>
<dbReference type="InterPro" id="IPR025559">
    <property type="entry name" value="Eis_dom"/>
</dbReference>
<comment type="similarity">
    <text evidence="1 4">Belongs to the acetyltransferase Eis family.</text>
</comment>
<dbReference type="CDD" id="cd04301">
    <property type="entry name" value="NAT_SF"/>
    <property type="match status" value="1"/>
</dbReference>
<evidence type="ECO:0000256" key="4">
    <source>
        <dbReference type="HAMAP-Rule" id="MF_01812"/>
    </source>
</evidence>
<dbReference type="InterPro" id="IPR051554">
    <property type="entry name" value="Acetyltransferase_Eis"/>
</dbReference>